<dbReference type="GO" id="GO:0005886">
    <property type="term" value="C:plasma membrane"/>
    <property type="evidence" value="ECO:0007669"/>
    <property type="project" value="UniProtKB-SubCell"/>
</dbReference>
<dbReference type="InterPro" id="IPR025857">
    <property type="entry name" value="MacB_PCD"/>
</dbReference>
<comment type="caution">
    <text evidence="10">The sequence shown here is derived from an EMBL/GenBank/DDBJ whole genome shotgun (WGS) entry which is preliminary data.</text>
</comment>
<evidence type="ECO:0000256" key="6">
    <source>
        <dbReference type="ARBA" id="ARBA00038076"/>
    </source>
</evidence>
<dbReference type="InterPro" id="IPR050250">
    <property type="entry name" value="Macrolide_Exporter_MacB"/>
</dbReference>
<keyword evidence="5 7" id="KW-0472">Membrane</keyword>
<dbReference type="Proteomes" id="UP000033847">
    <property type="component" value="Unassembled WGS sequence"/>
</dbReference>
<comment type="subcellular location">
    <subcellularLocation>
        <location evidence="1">Cell membrane</location>
        <topology evidence="1">Multi-pass membrane protein</topology>
    </subcellularLocation>
</comment>
<dbReference type="PANTHER" id="PTHR30572:SF4">
    <property type="entry name" value="ABC TRANSPORTER PERMEASE YTRF"/>
    <property type="match status" value="1"/>
</dbReference>
<reference evidence="10 11" key="1">
    <citation type="journal article" date="2015" name="Nature">
        <title>rRNA introns, odd ribosomes, and small enigmatic genomes across a large radiation of phyla.</title>
        <authorList>
            <person name="Brown C.T."/>
            <person name="Hug L.A."/>
            <person name="Thomas B.C."/>
            <person name="Sharon I."/>
            <person name="Castelle C.J."/>
            <person name="Singh A."/>
            <person name="Wilkins M.J."/>
            <person name="Williams K.H."/>
            <person name="Banfield J.F."/>
        </authorList>
    </citation>
    <scope>NUCLEOTIDE SEQUENCE [LARGE SCALE GENOMIC DNA]</scope>
</reference>
<sequence>MLGVIIGVFAVATLVSIVRGFQNYVKNEFDALGSNLIFIMPGKIDFTGDPSRNFTGNKLKYRHVERIQTDLGNKIESITPWYELSKKAVYKTKSFYAAVGGINESVLNLFNLKVDSGRFYTRAEIDAKARVAIIGSEVREELFNSRNPVNEKIQIDGSSYLILGVLEEKSPNYDNFIYIPYSTVESEFNMKNVGSIVIKVAKEQDVNVIKDEIRHSLLKELKDEDFSVSTQEDLLERINGILKIIESGLAAIAAISLLVGGIGIMNIMLVSVTERTREIGLIKALGATSRDIALQFLSESVFISVTGGFIGLMAALSATLVARTWIPAEIPMWAALVSLGFSFLVGIGFGTYPAIKAGKKDPIVALRYE</sequence>
<dbReference type="EMBL" id="LCCU01000012">
    <property type="protein sequence ID" value="KKS37712.1"/>
    <property type="molecule type" value="Genomic_DNA"/>
</dbReference>
<evidence type="ECO:0000256" key="1">
    <source>
        <dbReference type="ARBA" id="ARBA00004651"/>
    </source>
</evidence>
<dbReference type="GO" id="GO:0022857">
    <property type="term" value="F:transmembrane transporter activity"/>
    <property type="evidence" value="ECO:0007669"/>
    <property type="project" value="TreeGrafter"/>
</dbReference>
<evidence type="ECO:0000259" key="9">
    <source>
        <dbReference type="Pfam" id="PF12704"/>
    </source>
</evidence>
<dbReference type="AlphaFoldDB" id="A0A0G0YLR2"/>
<dbReference type="Pfam" id="PF12704">
    <property type="entry name" value="MacB_PCD"/>
    <property type="match status" value="1"/>
</dbReference>
<evidence type="ECO:0000256" key="4">
    <source>
        <dbReference type="ARBA" id="ARBA00022989"/>
    </source>
</evidence>
<feature type="domain" description="MacB-like periplasmic core" evidence="9">
    <location>
        <begin position="1"/>
        <end position="214"/>
    </location>
</feature>
<accession>A0A0G0YLR2</accession>
<evidence type="ECO:0000256" key="2">
    <source>
        <dbReference type="ARBA" id="ARBA00022475"/>
    </source>
</evidence>
<dbReference type="InterPro" id="IPR003838">
    <property type="entry name" value="ABC3_permease_C"/>
</dbReference>
<feature type="domain" description="ABC3 transporter permease C-terminal" evidence="8">
    <location>
        <begin position="251"/>
        <end position="362"/>
    </location>
</feature>
<evidence type="ECO:0000256" key="7">
    <source>
        <dbReference type="SAM" id="Phobius"/>
    </source>
</evidence>
<feature type="transmembrane region" description="Helical" evidence="7">
    <location>
        <begin position="249"/>
        <end position="272"/>
    </location>
</feature>
<organism evidence="10 11">
    <name type="scientific">candidate division WWE3 bacterium GW2011_GWF1_42_14</name>
    <dbReference type="NCBI Taxonomy" id="1619138"/>
    <lineage>
        <taxon>Bacteria</taxon>
        <taxon>Katanobacteria</taxon>
    </lineage>
</organism>
<keyword evidence="4 7" id="KW-1133">Transmembrane helix</keyword>
<evidence type="ECO:0000313" key="10">
    <source>
        <dbReference type="EMBL" id="KKS37712.1"/>
    </source>
</evidence>
<evidence type="ECO:0000256" key="5">
    <source>
        <dbReference type="ARBA" id="ARBA00023136"/>
    </source>
</evidence>
<evidence type="ECO:0000313" key="11">
    <source>
        <dbReference type="Proteomes" id="UP000033847"/>
    </source>
</evidence>
<evidence type="ECO:0000256" key="3">
    <source>
        <dbReference type="ARBA" id="ARBA00022692"/>
    </source>
</evidence>
<keyword evidence="3 7" id="KW-0812">Transmembrane</keyword>
<keyword evidence="2" id="KW-1003">Cell membrane</keyword>
<name>A0A0G0YLR2_UNCKA</name>
<feature type="transmembrane region" description="Helical" evidence="7">
    <location>
        <begin position="330"/>
        <end position="352"/>
    </location>
</feature>
<evidence type="ECO:0000259" key="8">
    <source>
        <dbReference type="Pfam" id="PF02687"/>
    </source>
</evidence>
<comment type="similarity">
    <text evidence="6">Belongs to the ABC-4 integral membrane protein family.</text>
</comment>
<feature type="transmembrane region" description="Helical" evidence="7">
    <location>
        <begin position="292"/>
        <end position="318"/>
    </location>
</feature>
<gene>
    <name evidence="10" type="ORF">UV00_C0012G0011</name>
</gene>
<dbReference type="PANTHER" id="PTHR30572">
    <property type="entry name" value="MEMBRANE COMPONENT OF TRANSPORTER-RELATED"/>
    <property type="match status" value="1"/>
</dbReference>
<dbReference type="Pfam" id="PF02687">
    <property type="entry name" value="FtsX"/>
    <property type="match status" value="1"/>
</dbReference>
<proteinExistence type="inferred from homology"/>
<protein>
    <submittedName>
        <fullName evidence="10">Uncharacterized protein</fullName>
    </submittedName>
</protein>